<evidence type="ECO:0000313" key="5">
    <source>
        <dbReference type="Proteomes" id="UP000264800"/>
    </source>
</evidence>
<dbReference type="PROSITE" id="PS01031">
    <property type="entry name" value="SHSP"/>
    <property type="match status" value="1"/>
</dbReference>
<dbReference type="STRING" id="37003.ENSKMAP00000002565"/>
<proteinExistence type="inferred from homology"/>
<evidence type="ECO:0000259" key="3">
    <source>
        <dbReference type="PROSITE" id="PS01031"/>
    </source>
</evidence>
<evidence type="ECO:0000256" key="1">
    <source>
        <dbReference type="PROSITE-ProRule" id="PRU00285"/>
    </source>
</evidence>
<dbReference type="Ensembl" id="ENSKMAT00000002617.1">
    <property type="protein sequence ID" value="ENSKMAP00000002565.1"/>
    <property type="gene ID" value="ENSKMAG00000001936.1"/>
</dbReference>
<dbReference type="GO" id="GO:0005737">
    <property type="term" value="C:cytoplasm"/>
    <property type="evidence" value="ECO:0007669"/>
    <property type="project" value="TreeGrafter"/>
</dbReference>
<evidence type="ECO:0000256" key="2">
    <source>
        <dbReference type="RuleBase" id="RU003616"/>
    </source>
</evidence>
<dbReference type="GO" id="GO:0043066">
    <property type="term" value="P:negative regulation of apoptotic process"/>
    <property type="evidence" value="ECO:0007669"/>
    <property type="project" value="TreeGrafter"/>
</dbReference>
<dbReference type="Gene3D" id="2.60.40.790">
    <property type="match status" value="1"/>
</dbReference>
<dbReference type="GO" id="GO:0042026">
    <property type="term" value="P:protein refolding"/>
    <property type="evidence" value="ECO:0007669"/>
    <property type="project" value="TreeGrafter"/>
</dbReference>
<dbReference type="AlphaFoldDB" id="A0A3Q2ZIG4"/>
<dbReference type="SUPFAM" id="SSF49764">
    <property type="entry name" value="HSP20-like chaperones"/>
    <property type="match status" value="1"/>
</dbReference>
<dbReference type="PANTHER" id="PTHR45640">
    <property type="entry name" value="HEAT SHOCK PROTEIN HSP-12.2-RELATED"/>
    <property type="match status" value="1"/>
</dbReference>
<reference evidence="4" key="1">
    <citation type="submission" date="2025-08" db="UniProtKB">
        <authorList>
            <consortium name="Ensembl"/>
        </authorList>
    </citation>
    <scope>IDENTIFICATION</scope>
</reference>
<dbReference type="GO" id="GO:0051082">
    <property type="term" value="F:unfolded protein binding"/>
    <property type="evidence" value="ECO:0007669"/>
    <property type="project" value="TreeGrafter"/>
</dbReference>
<accession>A0A3Q2ZIG4</accession>
<comment type="similarity">
    <text evidence="1 2">Belongs to the small heat shock protein (HSP20) family.</text>
</comment>
<dbReference type="InterPro" id="IPR008978">
    <property type="entry name" value="HSP20-like_chaperone"/>
</dbReference>
<feature type="domain" description="SHSP" evidence="3">
    <location>
        <begin position="70"/>
        <end position="179"/>
    </location>
</feature>
<name>A0A3Q2ZIG4_KRYMA</name>
<keyword evidence="5" id="KW-1185">Reference proteome</keyword>
<dbReference type="GO" id="GO:0005634">
    <property type="term" value="C:nucleus"/>
    <property type="evidence" value="ECO:0007669"/>
    <property type="project" value="TreeGrafter"/>
</dbReference>
<dbReference type="GO" id="GO:0009408">
    <property type="term" value="P:response to heat"/>
    <property type="evidence" value="ECO:0007669"/>
    <property type="project" value="TreeGrafter"/>
</dbReference>
<dbReference type="Proteomes" id="UP000264800">
    <property type="component" value="Unplaced"/>
</dbReference>
<dbReference type="Pfam" id="PF00011">
    <property type="entry name" value="HSP20"/>
    <property type="match status" value="1"/>
</dbReference>
<protein>
    <recommendedName>
        <fullName evidence="3">SHSP domain-containing protein</fullName>
    </recommendedName>
</protein>
<evidence type="ECO:0000313" key="4">
    <source>
        <dbReference type="Ensembl" id="ENSKMAP00000002565.1"/>
    </source>
</evidence>
<organism evidence="4 5">
    <name type="scientific">Kryptolebias marmoratus</name>
    <name type="common">Mangrove killifish</name>
    <name type="synonym">Rivulus marmoratus</name>
    <dbReference type="NCBI Taxonomy" id="37003"/>
    <lineage>
        <taxon>Eukaryota</taxon>
        <taxon>Metazoa</taxon>
        <taxon>Chordata</taxon>
        <taxon>Craniata</taxon>
        <taxon>Vertebrata</taxon>
        <taxon>Euteleostomi</taxon>
        <taxon>Actinopterygii</taxon>
        <taxon>Neopterygii</taxon>
        <taxon>Teleostei</taxon>
        <taxon>Neoteleostei</taxon>
        <taxon>Acanthomorphata</taxon>
        <taxon>Ovalentaria</taxon>
        <taxon>Atherinomorphae</taxon>
        <taxon>Cyprinodontiformes</taxon>
        <taxon>Rivulidae</taxon>
        <taxon>Kryptolebias</taxon>
    </lineage>
</organism>
<dbReference type="GeneTree" id="ENSGT00940000155882"/>
<dbReference type="CDD" id="cd06526">
    <property type="entry name" value="metazoan_ACD"/>
    <property type="match status" value="1"/>
</dbReference>
<sequence>GVSQNKLLKIFERDVPWYPLKKWWRFSQIFVPDVGLPPVLDPGDPRRMNADWFKRSLAACSWLGIVPAPLFVPSISESMHPPGQKIRKWRVNMDVAHFCPSEISLRARGGFLEVQGKHDERPDEHGFIARCFSRKYRLPTEVDVTKLTSTLSVDGILTIEAPVPETSAPAAIIIPIKCQQCSNFKLLDFYY</sequence>
<dbReference type="InterPro" id="IPR001436">
    <property type="entry name" value="Alpha-crystallin/sHSP_animal"/>
</dbReference>
<reference evidence="4" key="2">
    <citation type="submission" date="2025-09" db="UniProtKB">
        <authorList>
            <consortium name="Ensembl"/>
        </authorList>
    </citation>
    <scope>IDENTIFICATION</scope>
</reference>
<dbReference type="InterPro" id="IPR002068">
    <property type="entry name" value="A-crystallin/Hsp20_dom"/>
</dbReference>
<dbReference type="PANTHER" id="PTHR45640:SF7">
    <property type="entry name" value="HEAT SHOCK PROTEIN BETA-1"/>
    <property type="match status" value="1"/>
</dbReference>